<accession>A0A098S6A6</accession>
<gene>
    <name evidence="2" type="ORF">IX84_11950</name>
</gene>
<keyword evidence="3" id="KW-1185">Reference proteome</keyword>
<dbReference type="RefSeq" id="WP_044145673.1">
    <property type="nucleotide sequence ID" value="NZ_JBKAGJ010000055.1"/>
</dbReference>
<dbReference type="SUPFAM" id="SSF81343">
    <property type="entry name" value="Fumarate reductase respiratory complex transmembrane subunits"/>
    <property type="match status" value="1"/>
</dbReference>
<dbReference type="AlphaFoldDB" id="A0A098S6A6"/>
<dbReference type="EMBL" id="JPOS01000029">
    <property type="protein sequence ID" value="KGE87839.1"/>
    <property type="molecule type" value="Genomic_DNA"/>
</dbReference>
<evidence type="ECO:0000313" key="2">
    <source>
        <dbReference type="EMBL" id="KGE87839.1"/>
    </source>
</evidence>
<evidence type="ECO:0000256" key="1">
    <source>
        <dbReference type="SAM" id="Phobius"/>
    </source>
</evidence>
<dbReference type="Proteomes" id="UP000029736">
    <property type="component" value="Unassembled WGS sequence"/>
</dbReference>
<keyword evidence="1" id="KW-0472">Membrane</keyword>
<dbReference type="InterPro" id="IPR034804">
    <property type="entry name" value="SQR/QFR_C/D"/>
</dbReference>
<keyword evidence="1" id="KW-0812">Transmembrane</keyword>
<dbReference type="GO" id="GO:0016020">
    <property type="term" value="C:membrane"/>
    <property type="evidence" value="ECO:0007669"/>
    <property type="project" value="InterPro"/>
</dbReference>
<dbReference type="NCBIfam" id="TIGR02046">
    <property type="entry name" value="sdhC_b558_fam"/>
    <property type="match status" value="1"/>
</dbReference>
<name>A0A098S6A6_9BACT</name>
<dbReference type="InterPro" id="IPR011138">
    <property type="entry name" value="Cytochrome_b-558"/>
</dbReference>
<comment type="caution">
    <text evidence="2">The sequence shown here is derived from an EMBL/GenBank/DDBJ whole genome shotgun (WGS) entry which is preliminary data.</text>
</comment>
<feature type="transmembrane region" description="Helical" evidence="1">
    <location>
        <begin position="12"/>
        <end position="34"/>
    </location>
</feature>
<keyword evidence="1" id="KW-1133">Transmembrane helix</keyword>
<organism evidence="2 3">
    <name type="scientific">Phaeodactylibacter xiamenensis</name>
    <dbReference type="NCBI Taxonomy" id="1524460"/>
    <lineage>
        <taxon>Bacteria</taxon>
        <taxon>Pseudomonadati</taxon>
        <taxon>Bacteroidota</taxon>
        <taxon>Saprospiria</taxon>
        <taxon>Saprospirales</taxon>
        <taxon>Haliscomenobacteraceae</taxon>
        <taxon>Phaeodactylibacter</taxon>
    </lineage>
</organism>
<protein>
    <submittedName>
        <fullName evidence="2">Succinate dehydrogenase</fullName>
    </submittedName>
</protein>
<reference evidence="2 3" key="1">
    <citation type="journal article" date="2014" name="Int. J. Syst. Evol. Microbiol.">
        <title>Phaeodactylibacter xiamenensis gen. nov., sp. nov., a member of the family Saprospiraceae isolated from the marine alga Phaeodactylum tricornutum.</title>
        <authorList>
            <person name="Chen Z.Jr."/>
            <person name="Lei X."/>
            <person name="Lai Q."/>
            <person name="Li Y."/>
            <person name="Zhang B."/>
            <person name="Zhang J."/>
            <person name="Zhang H."/>
            <person name="Yang L."/>
            <person name="Zheng W."/>
            <person name="Tian Y."/>
            <person name="Yu Z."/>
            <person name="Xu H.Jr."/>
            <person name="Zheng T."/>
        </authorList>
    </citation>
    <scope>NUCLEOTIDE SEQUENCE [LARGE SCALE GENOMIC DNA]</scope>
    <source>
        <strain evidence="2 3">KD52</strain>
    </source>
</reference>
<sequence>MSWFSNFLTSSIGRKVVMSLTGLFLIVFLVVHLVGNLQLLAGDGGKAFNLYAEFMTTNPLIKTTSYLLYAGILLHAIQGWALWRKNRKARGAERYAVKVNKVAGTNSFAASNMGWLGTIIFVFIAVHMYQFWLQMKLGATPMATYDGKEVKDLYALVSTAYENIGFVIFYVVSMVVIGYHLVHGFQSAFQTLGINHRKYTPFIQGLGKAYAILIPLGFAVIPIVMYLRG</sequence>
<dbReference type="Gene3D" id="1.20.1300.10">
    <property type="entry name" value="Fumarate reductase/succinate dehydrogenase, transmembrane subunit"/>
    <property type="match status" value="1"/>
</dbReference>
<feature type="transmembrane region" description="Helical" evidence="1">
    <location>
        <begin position="206"/>
        <end position="227"/>
    </location>
</feature>
<evidence type="ECO:0000313" key="3">
    <source>
        <dbReference type="Proteomes" id="UP000029736"/>
    </source>
</evidence>
<dbReference type="OrthoDB" id="9802842at2"/>
<feature type="transmembrane region" description="Helical" evidence="1">
    <location>
        <begin position="113"/>
        <end position="132"/>
    </location>
</feature>
<dbReference type="CDD" id="cd03498">
    <property type="entry name" value="SQR_TypeB_2_TM"/>
    <property type="match status" value="1"/>
</dbReference>
<dbReference type="STRING" id="1524460.IX84_11950"/>
<proteinExistence type="predicted"/>
<feature type="transmembrane region" description="Helical" evidence="1">
    <location>
        <begin position="164"/>
        <end position="185"/>
    </location>
</feature>
<feature type="transmembrane region" description="Helical" evidence="1">
    <location>
        <begin position="66"/>
        <end position="83"/>
    </location>
</feature>